<proteinExistence type="predicted"/>
<sequence>METFKFNKTQIQEIEHHINSLNRSYCCSNPQIELLEELFLLPAASNSIPAPAIELFVTVCKTCAKTELFNLSAANISR</sequence>
<dbReference type="AlphaFoldDB" id="A0AAU6RHX1"/>
<accession>A0AAU6RHX1</accession>
<reference evidence="1" key="1">
    <citation type="submission" date="2023-04" db="EMBL/GenBank/DDBJ databases">
        <title>Macrococci isolated from food, foodproducing animals, and human clinical materials.</title>
        <authorList>
            <person name="Maslanova I."/>
            <person name="Svec P."/>
            <person name="Sedlacek I."/>
            <person name="Novakova D."/>
            <person name="Keller J.E."/>
            <person name="Schwendener S."/>
            <person name="Finstrlova A."/>
            <person name="Botka T."/>
            <person name="Kovarovic V."/>
            <person name="Petras P."/>
            <person name="Perreten V."/>
            <person name="Pantucek R."/>
        </authorList>
    </citation>
    <scope>NUCLEOTIDE SEQUENCE</scope>
    <source>
        <strain evidence="1">NRL/St 13/116</strain>
    </source>
</reference>
<organism evidence="1">
    <name type="scientific">Macrococcus psychrotolerans</name>
    <dbReference type="NCBI Taxonomy" id="3039389"/>
    <lineage>
        <taxon>Bacteria</taxon>
        <taxon>Bacillati</taxon>
        <taxon>Bacillota</taxon>
        <taxon>Bacilli</taxon>
        <taxon>Bacillales</taxon>
        <taxon>Staphylococcaceae</taxon>
        <taxon>Macrococcus</taxon>
    </lineage>
</organism>
<gene>
    <name evidence="1" type="ORF">QA540_04925</name>
</gene>
<evidence type="ECO:0000313" key="1">
    <source>
        <dbReference type="EMBL" id="WZE69747.1"/>
    </source>
</evidence>
<protein>
    <submittedName>
        <fullName evidence="1">Uncharacterized protein</fullName>
    </submittedName>
</protein>
<dbReference type="EMBL" id="CP124585">
    <property type="protein sequence ID" value="WZE69747.1"/>
    <property type="molecule type" value="Genomic_DNA"/>
</dbReference>
<name>A0AAU6RHX1_9STAP</name>
<dbReference type="RefSeq" id="WP_420496558.1">
    <property type="nucleotide sequence ID" value="NZ_CP124585.1"/>
</dbReference>